<reference evidence="1 2" key="1">
    <citation type="submission" date="2020-06" db="EMBL/GenBank/DDBJ databases">
        <authorList>
            <person name="Persinger R.D."/>
            <person name="Temple L."/>
        </authorList>
    </citation>
    <scope>NUCLEOTIDE SEQUENCE [LARGE SCALE GENOMIC DNA]</scope>
</reference>
<sequence>MKKPEYLKHNDDGSVDITLSKPAEFGGVKTSTVRMREPTVGDQEVASEMSGSDASREINVFANLCDLAPDDIRKLPLRDYRRFQTAYLGFID</sequence>
<dbReference type="GeneID" id="63642551"/>
<dbReference type="EMBL" id="MT613935">
    <property type="protein sequence ID" value="QMP19184.1"/>
    <property type="molecule type" value="Genomic_DNA"/>
</dbReference>
<dbReference type="Proteomes" id="UP000514744">
    <property type="component" value="Segment"/>
</dbReference>
<dbReference type="KEGG" id="vg:63642551"/>
<proteinExistence type="predicted"/>
<organism evidence="1 2">
    <name type="scientific">Pseudomonas phage Persinger</name>
    <dbReference type="NCBI Taxonomy" id="2749430"/>
    <lineage>
        <taxon>Viruses</taxon>
        <taxon>Duplodnaviria</taxon>
        <taxon>Heunggongvirae</taxon>
        <taxon>Uroviricota</taxon>
        <taxon>Caudoviricetes</taxon>
        <taxon>Harrisonburgvirus</taxon>
        <taxon>Harrisonburgvirus persinger</taxon>
    </lineage>
</organism>
<keyword evidence="2" id="KW-1185">Reference proteome</keyword>
<dbReference type="Pfam" id="PF10109">
    <property type="entry name" value="Phage_TAC_7"/>
    <property type="match status" value="1"/>
</dbReference>
<accession>A0A7D7IFU5</accession>
<evidence type="ECO:0000313" key="2">
    <source>
        <dbReference type="Proteomes" id="UP000514744"/>
    </source>
</evidence>
<name>A0A7D7IFU5_9CAUD</name>
<dbReference type="InterPro" id="IPR019289">
    <property type="entry name" value="Phage_tail_E/E"/>
</dbReference>
<protein>
    <recommendedName>
        <fullName evidence="3">Phage tail assembly protein</fullName>
    </recommendedName>
</protein>
<dbReference type="RefSeq" id="YP_010038079.1">
    <property type="nucleotide sequence ID" value="NC_054149.1"/>
</dbReference>
<evidence type="ECO:0008006" key="3">
    <source>
        <dbReference type="Google" id="ProtNLM"/>
    </source>
</evidence>
<evidence type="ECO:0000313" key="1">
    <source>
        <dbReference type="EMBL" id="QMP19184.1"/>
    </source>
</evidence>